<feature type="compositionally biased region" description="Polar residues" evidence="1">
    <location>
        <begin position="814"/>
        <end position="824"/>
    </location>
</feature>
<dbReference type="Proteomes" id="UP000070089">
    <property type="component" value="Unassembled WGS sequence"/>
</dbReference>
<sequence>MNRISCVLLIKQTRASGRRPESTLYRMGLRKGYTTGRAATRKHNTESFYKVYERLIHQNLVIPVHGGLDKIRPHPHSLAVVTDSSNGCLFIRREPFSRSFYFDDNVYILGHKPSQLTAYLNPSRFCVERDSTELNFSLPSTLAHADASLKLSLSQSDTLTSLEKASILDDMVTMSFDRTQLVPNEPTEEANQYIAPSCTFEPSTKSVLSSHASTTPVLKFPARPAPSLVREKQTGNLALSMHVYCIPPPPPRIDSKKTARCTRSATCSPRRRRLLDALDHSIHRQAPPENESFDEVSLLLGDPSDASSLSNGDLHSDPLGAAIDKSASEETGKLRQKRNMHYLRHSRAGMSVYKSPSSSCTVRDFGFREYSRRVVPHDVRQPTRHPPDAASDMIIASSSRLLSPIKASSVDFSKNTTTSGIIYEHLVRSALPSESVQQRLPVSQPAFANHIPITPIVAASIADSMQPSSLPAKEYDMRLSPLHQQPVKPSLDKSLDKSMSMATLFSSLPNMNYTRSNLSQQERIARIFGPQTINKERTRAIKDIMAFNEAVSLPSPQPSFHYNPSATQSSDLLFATETGPPLPPDGSPSLSSSHRKRLTYSLSNVMQQKSQIANYTHFETRSRSSPLQAKDLSVDNIYRFLQHDKSQHMQHDQSLPSPFHNLYQSTKFLDKVLSPFTLPKHANRAISAPAEPGIQDYKFGLVSSPLSQFTPSTDHHSLFARCLDLNALSEEATSLTEVVEPLDDLSSSTSQKVHLHLDLGESANTKTAMAVVQQAAQKVVPTDAQPRRLLMARNALKQPPRTARKRSHPLLPSEMSSDEPNSGLLTGDNAIIITDTSDITQTFPSSDHLSDAHVGYGISAEFHSPEKGRVIPQTPRNETVKLGMTRAKQDGASNSNQLVHDNVEGSLAGSPGPSNVSLISTPTRSTGPSRAYSFKRSTLSILPPTAALESIRNSNYAIYDTAGAHIMRASTTGNIYFRSSTPTGQDMASPSQYIMHPERHRVRSTLASSKKTSDPDRTSMWSSRTSDISMSYAEYKSIAKGTLAVPRLPKYLRYNEFYLERMAEYGRAPVDASDMDYTGSSHQQRSGSESDEHSSLADLSWNTQYYLMNPSSHKKTIEEVYKLASRRPNNVLKKFLEERRTMTRRRARFRFDIIYIVAKVQVQTAPDGTTSRRVIFDVC</sequence>
<dbReference type="VEuPathDB" id="GiardiaDB:QR46_0724"/>
<dbReference type="AlphaFoldDB" id="A0A132NYZ7"/>
<evidence type="ECO:0000313" key="3">
    <source>
        <dbReference type="Proteomes" id="UP000070089"/>
    </source>
</evidence>
<feature type="region of interest" description="Disordered" evidence="1">
    <location>
        <begin position="795"/>
        <end position="824"/>
    </location>
</feature>
<organism evidence="2 3">
    <name type="scientific">Giardia duodenalis assemblage B</name>
    <dbReference type="NCBI Taxonomy" id="1394984"/>
    <lineage>
        <taxon>Eukaryota</taxon>
        <taxon>Metamonada</taxon>
        <taxon>Diplomonadida</taxon>
        <taxon>Hexamitidae</taxon>
        <taxon>Giardiinae</taxon>
        <taxon>Giardia</taxon>
    </lineage>
</organism>
<feature type="region of interest" description="Disordered" evidence="1">
    <location>
        <begin position="1074"/>
        <end position="1094"/>
    </location>
</feature>
<gene>
    <name evidence="2" type="ORF">QR46_0724</name>
</gene>
<dbReference type="EMBL" id="JXTI01000011">
    <property type="protein sequence ID" value="KWX15288.1"/>
    <property type="molecule type" value="Genomic_DNA"/>
</dbReference>
<evidence type="ECO:0000256" key="1">
    <source>
        <dbReference type="SAM" id="MobiDB-lite"/>
    </source>
</evidence>
<feature type="compositionally biased region" description="Polar residues" evidence="1">
    <location>
        <begin position="912"/>
        <end position="928"/>
    </location>
</feature>
<proteinExistence type="predicted"/>
<feature type="region of interest" description="Disordered" evidence="1">
    <location>
        <begin position="902"/>
        <end position="932"/>
    </location>
</feature>
<name>A0A132NYZ7_GIAIN</name>
<protein>
    <submittedName>
        <fullName evidence="2">Uncharacterized protein</fullName>
    </submittedName>
</protein>
<comment type="caution">
    <text evidence="2">The sequence shown here is derived from an EMBL/GenBank/DDBJ whole genome shotgun (WGS) entry which is preliminary data.</text>
</comment>
<feature type="region of interest" description="Disordered" evidence="1">
    <location>
        <begin position="574"/>
        <end position="593"/>
    </location>
</feature>
<evidence type="ECO:0000313" key="2">
    <source>
        <dbReference type="EMBL" id="KWX15288.1"/>
    </source>
</evidence>
<accession>A0A132NYZ7</accession>
<reference evidence="2 3" key="1">
    <citation type="journal article" date="2015" name="Mol. Biochem. Parasitol.">
        <title>Identification of polymorphic genes for use in assemblage B genotyping assays through comparative genomics of multiple assemblage B Giardia duodenalis isolates.</title>
        <authorList>
            <person name="Wielinga C."/>
            <person name="Thompson R.C."/>
            <person name="Monis P."/>
            <person name="Ryan U."/>
        </authorList>
    </citation>
    <scope>NUCLEOTIDE SEQUENCE [LARGE SCALE GENOMIC DNA]</scope>
    <source>
        <strain evidence="2 3">BAH15c1</strain>
    </source>
</reference>
<feature type="compositionally biased region" description="Polar residues" evidence="1">
    <location>
        <begin position="1078"/>
        <end position="1087"/>
    </location>
</feature>
<dbReference type="OrthoDB" id="10259201at2759"/>